<reference evidence="2" key="1">
    <citation type="submission" date="2021-07" db="EMBL/GenBank/DDBJ databases">
        <authorList>
            <person name="Durling M."/>
        </authorList>
    </citation>
    <scope>NUCLEOTIDE SEQUENCE</scope>
</reference>
<accession>A0A9N9QCD2</accession>
<name>A0A9N9QCD2_9HELO</name>
<dbReference type="Proteomes" id="UP000701801">
    <property type="component" value="Unassembled WGS sequence"/>
</dbReference>
<feature type="chain" id="PRO_5040264594" evidence="1">
    <location>
        <begin position="20"/>
        <end position="70"/>
    </location>
</feature>
<dbReference type="EMBL" id="CAJVRM010000706">
    <property type="protein sequence ID" value="CAG8983039.1"/>
    <property type="molecule type" value="Genomic_DNA"/>
</dbReference>
<keyword evidence="1" id="KW-0732">Signal</keyword>
<evidence type="ECO:0000256" key="1">
    <source>
        <dbReference type="SAM" id="SignalP"/>
    </source>
</evidence>
<feature type="signal peptide" evidence="1">
    <location>
        <begin position="1"/>
        <end position="19"/>
    </location>
</feature>
<comment type="caution">
    <text evidence="2">The sequence shown here is derived from an EMBL/GenBank/DDBJ whole genome shotgun (WGS) entry which is preliminary data.</text>
</comment>
<keyword evidence="3" id="KW-1185">Reference proteome</keyword>
<gene>
    <name evidence="2" type="ORF">HYALB_00010166</name>
</gene>
<organism evidence="2 3">
    <name type="scientific">Hymenoscyphus albidus</name>
    <dbReference type="NCBI Taxonomy" id="595503"/>
    <lineage>
        <taxon>Eukaryota</taxon>
        <taxon>Fungi</taxon>
        <taxon>Dikarya</taxon>
        <taxon>Ascomycota</taxon>
        <taxon>Pezizomycotina</taxon>
        <taxon>Leotiomycetes</taxon>
        <taxon>Helotiales</taxon>
        <taxon>Helotiaceae</taxon>
        <taxon>Hymenoscyphus</taxon>
    </lineage>
</organism>
<proteinExistence type="predicted"/>
<dbReference type="AlphaFoldDB" id="A0A9N9QCD2"/>
<sequence>MQIAALLTTLASLATTVSAAQQTSTVYTQDNTILWDGQGYTPCTSPEDREDANGDGVPIGVYGAAHNAAG</sequence>
<dbReference type="OrthoDB" id="10585936at2759"/>
<evidence type="ECO:0000313" key="2">
    <source>
        <dbReference type="EMBL" id="CAG8983039.1"/>
    </source>
</evidence>
<protein>
    <submittedName>
        <fullName evidence="2">Uncharacterized protein</fullName>
    </submittedName>
</protein>
<evidence type="ECO:0000313" key="3">
    <source>
        <dbReference type="Proteomes" id="UP000701801"/>
    </source>
</evidence>